<proteinExistence type="predicted"/>
<evidence type="ECO:0000256" key="1">
    <source>
        <dbReference type="SAM" id="SignalP"/>
    </source>
</evidence>
<dbReference type="RefSeq" id="WP_345253276.1">
    <property type="nucleotide sequence ID" value="NZ_BAABGY010000002.1"/>
</dbReference>
<sequence length="297" mass="34151">MYRCFYVLLVLALCACGPNSRQPPATSSLTAPGTVAKRPALPDTVWEDDSTYYVELLEPGLDSAHYIDALSAIALRKLREHPAEAAFDTAVLLNGYAGALRFRQGALFRTGARHALVQVRDADREPFLVFRWTGDWRLRQVLYVNGKVPDSAWQLADYDFDGDRDLALRWYYSAGRCNCGKQYCRRLYVYHARLDSLLEVDGVPGYLDFAFVPEERALYLGEHCDGYFGKFRIVNDSLQKVEEYQFYNDFYANGEPTFDGVEHRVYRNGRQRSTRRVANGNMPRKWQRLLSVRTPVR</sequence>
<reference evidence="3" key="1">
    <citation type="journal article" date="2019" name="Int. J. Syst. Evol. Microbiol.">
        <title>The Global Catalogue of Microorganisms (GCM) 10K type strain sequencing project: providing services to taxonomists for standard genome sequencing and annotation.</title>
        <authorList>
            <consortium name="The Broad Institute Genomics Platform"/>
            <consortium name="The Broad Institute Genome Sequencing Center for Infectious Disease"/>
            <person name="Wu L."/>
            <person name="Ma J."/>
        </authorList>
    </citation>
    <scope>NUCLEOTIDE SEQUENCE [LARGE SCALE GENOMIC DNA]</scope>
    <source>
        <strain evidence="3">JCM 17919</strain>
    </source>
</reference>
<accession>A0ABP8GAR2</accession>
<feature type="signal peptide" evidence="1">
    <location>
        <begin position="1"/>
        <end position="21"/>
    </location>
</feature>
<dbReference type="Proteomes" id="UP001501725">
    <property type="component" value="Unassembled WGS sequence"/>
</dbReference>
<protein>
    <recommendedName>
        <fullName evidence="4">VCBS repeat-containing protein</fullName>
    </recommendedName>
</protein>
<evidence type="ECO:0000313" key="2">
    <source>
        <dbReference type="EMBL" id="GAA4320805.1"/>
    </source>
</evidence>
<evidence type="ECO:0008006" key="4">
    <source>
        <dbReference type="Google" id="ProtNLM"/>
    </source>
</evidence>
<dbReference type="EMBL" id="BAABGY010000002">
    <property type="protein sequence ID" value="GAA4320805.1"/>
    <property type="molecule type" value="Genomic_DNA"/>
</dbReference>
<name>A0ABP8GAR2_9BACT</name>
<keyword evidence="1" id="KW-0732">Signal</keyword>
<evidence type="ECO:0000313" key="3">
    <source>
        <dbReference type="Proteomes" id="UP001501725"/>
    </source>
</evidence>
<keyword evidence="3" id="KW-1185">Reference proteome</keyword>
<feature type="chain" id="PRO_5047203553" description="VCBS repeat-containing protein" evidence="1">
    <location>
        <begin position="22"/>
        <end position="297"/>
    </location>
</feature>
<gene>
    <name evidence="2" type="ORF">GCM10023184_06180</name>
</gene>
<organism evidence="2 3">
    <name type="scientific">Flaviaesturariibacter amylovorans</name>
    <dbReference type="NCBI Taxonomy" id="1084520"/>
    <lineage>
        <taxon>Bacteria</taxon>
        <taxon>Pseudomonadati</taxon>
        <taxon>Bacteroidota</taxon>
        <taxon>Chitinophagia</taxon>
        <taxon>Chitinophagales</taxon>
        <taxon>Chitinophagaceae</taxon>
        <taxon>Flaviaestuariibacter</taxon>
    </lineage>
</organism>
<dbReference type="PROSITE" id="PS51257">
    <property type="entry name" value="PROKAR_LIPOPROTEIN"/>
    <property type="match status" value="1"/>
</dbReference>
<comment type="caution">
    <text evidence="2">The sequence shown here is derived from an EMBL/GenBank/DDBJ whole genome shotgun (WGS) entry which is preliminary data.</text>
</comment>